<dbReference type="InterPro" id="IPR052943">
    <property type="entry name" value="TMTC_O-mannosyl-trnsfr"/>
</dbReference>
<dbReference type="InterPro" id="IPR019734">
    <property type="entry name" value="TPR_rpt"/>
</dbReference>
<keyword evidence="5" id="KW-1185">Reference proteome</keyword>
<evidence type="ECO:0000256" key="1">
    <source>
        <dbReference type="PROSITE-ProRule" id="PRU00339"/>
    </source>
</evidence>
<feature type="compositionally biased region" description="Basic residues" evidence="2">
    <location>
        <begin position="1437"/>
        <end position="1450"/>
    </location>
</feature>
<proteinExistence type="predicted"/>
<dbReference type="PANTHER" id="PTHR44809:SF1">
    <property type="entry name" value="PROTEIN O-MANNOSYL-TRANSFERASE TMTC1"/>
    <property type="match status" value="1"/>
</dbReference>
<evidence type="ECO:0000313" key="5">
    <source>
        <dbReference type="Proteomes" id="UP001224775"/>
    </source>
</evidence>
<feature type="compositionally biased region" description="Basic residues" evidence="2">
    <location>
        <begin position="1406"/>
        <end position="1419"/>
    </location>
</feature>
<dbReference type="PANTHER" id="PTHR44809">
    <property type="match status" value="1"/>
</dbReference>
<evidence type="ECO:0000256" key="3">
    <source>
        <dbReference type="SAM" id="SignalP"/>
    </source>
</evidence>
<accession>A0AAD8XZB1</accession>
<feature type="chain" id="PRO_5042010252" evidence="3">
    <location>
        <begin position="23"/>
        <end position="1791"/>
    </location>
</feature>
<sequence>MKRQLHLAALACAALAIETTLAAELTADDDDYQSRIHQAKLDLWLRGEFAYDYASEADASTIAANLEMQVATASFRHGPIREVRQRLYGSSCRGESCLEDLLGIRGGGGGVEYVTRLEEQLADLGTKFGQPFMDAIEKNKAEHAADCERSCELFYCAKDDGNNSDVWESTTTSFQSYSFGAVPPEDFSQEFQFPLNLIKVTQGDPLFSAEESAQVIKQAEAEGVDKNEYKSGKYKLGGDWLVNLPETREWFNRALEHKLFPILHHLFPEIIRSTSVLRAHSVSLLKYNSTHPRTDIHIDNGILAMTLAMSPQSDYVGGGTFYEHMGADHVLPMDVGHGTFRPGSVRHGGHRVTAGSRYILDCRDFLPIPYSPAGDLHCNNNKSSRRDSCWIYYASPTPLFMQVRTMSQLTQNTLSQDSQFDSGDLADAQAEVDGGGLNTLQDPALYQKLNDDNIQLLALLPVCGSVRLGSRPKQSDVLVNCYRRSNGDPVFVSGMAALVERRVDGDPLNGTRITITGYNRYGPDNDKSFHVNTGSQNMSLKVGKGPFDLTEGSCVENLFDGNLLDQIFLHIPSIYQGVKIDDKLYYQRKEDIDEVTEIKTYADSLSQHPSLSQGLSQDSTAIRDEVDELRGRYNKRSNMNLNFEDFINIVILKNGKVGDEGMGGDGGMGGDDGGVYPPPEFPWQCSADEDPVKLFMGCYEECLQKRAQKPSAAGEEVVHGYDENIYQVLKLADGKDSGTIFECLATHLGLDYVTKCTSCINGVTRHEFRQGYKAEATPHQNFRTAIASNEGVGYGNRYSDYFAHSEIVSADNLRDWSARLAKYYYEPEFSFFDIFKSKADFEDELNEFKENENDSILIMVPVLARLLRCNIVLYLPDVEKPILFLPYPKVKGKAAPQFGDYFRHFATVSLGSDLKFRLIISQAYQPHLMHVFESKIVEAAAEEEVEEKKAAAEEKKRKRYNCKISVFEWKKQLKNDVPRQISLALLSVDSELKTALKALRKEAQVFLTEFFSRDTNAVYDLDEIISALWKNGFLRYRRDIYSTKFGPVLSPWLSGQTLPKNHPDMDDPQLHITKKNNTVIKPELRSLFKRASIDNAVTLANHNGSNDAKELMRHELDTYPTMEKGFNHIRTFWHATSVSPWTILLLDKDYILVIPKMFGPIYNKEEMSGQEYYQGFLTSEGRRMLNANNLCPCLLPVGLIPQSLLRATSPHLGIRSNDTRSPHIYVGDTAVGATHFSLYKGSRRVACYYVDYLHSLIAIPRHSLGNRCIQAVGINTSGCENMGYTADIIRITKMFGLQKMYPWYQSIERGTTFFEIMRDGKLCKPQTIIEMNANEESWKEKSFVVNGGSIPESYGGAYINFALESRTKITFTKGNTMGGGNKRTQDNRKKADSSDDDFSEEEATKPKKRAPTKRASTSRKKADSSDDDFSEEEATKPKKRAPTKRATTSRKKADSSDDDFSEEEATKPEKRAFLLLEDHVEHVRRLKNRGAELRTSGDLTGAVNHFKWALALNPRCTTCLKDWAEILLSQKNFVEAEKKIRNALELLEGQDSDALFTLGLILSEQGKDDESIAVYKKSVELNGEDAELCYNLGIKLGEQGDTKGELAMYKKTVSIDGNFGGAYINMGTILASSGDLASAEVMFLKAIQCSEEVRTKGMFNLSLLLQQKANNLATSGNLEEAKAAIIEASKLLDDAKPLIDARIALGGFNSEDAMYASQFKPMRVQCHRVLGQVMAGMGDMVSCEQEFRIASEKFPDIPGIWAALSRVLEIQGKMDEAQVCKAKFEALQNSM</sequence>
<dbReference type="SUPFAM" id="SSF48452">
    <property type="entry name" value="TPR-like"/>
    <property type="match status" value="2"/>
</dbReference>
<evidence type="ECO:0000313" key="4">
    <source>
        <dbReference type="EMBL" id="KAK1736210.1"/>
    </source>
</evidence>
<comment type="caution">
    <text evidence="4">The sequence shown here is derived from an EMBL/GenBank/DDBJ whole genome shotgun (WGS) entry which is preliminary data.</text>
</comment>
<dbReference type="SMART" id="SM00028">
    <property type="entry name" value="TPR"/>
    <property type="match status" value="6"/>
</dbReference>
<keyword evidence="1" id="KW-0802">TPR repeat</keyword>
<organism evidence="4 5">
    <name type="scientific">Skeletonema marinoi</name>
    <dbReference type="NCBI Taxonomy" id="267567"/>
    <lineage>
        <taxon>Eukaryota</taxon>
        <taxon>Sar</taxon>
        <taxon>Stramenopiles</taxon>
        <taxon>Ochrophyta</taxon>
        <taxon>Bacillariophyta</taxon>
        <taxon>Coscinodiscophyceae</taxon>
        <taxon>Thalassiosirophycidae</taxon>
        <taxon>Thalassiosirales</taxon>
        <taxon>Skeletonemataceae</taxon>
        <taxon>Skeletonema</taxon>
        <taxon>Skeletonema marinoi-dohrnii complex</taxon>
    </lineage>
</organism>
<dbReference type="InterPro" id="IPR011990">
    <property type="entry name" value="TPR-like_helical_dom_sf"/>
</dbReference>
<dbReference type="Gene3D" id="1.25.40.10">
    <property type="entry name" value="Tetratricopeptide repeat domain"/>
    <property type="match status" value="1"/>
</dbReference>
<dbReference type="Pfam" id="PF13181">
    <property type="entry name" value="TPR_8"/>
    <property type="match status" value="1"/>
</dbReference>
<reference evidence="4" key="1">
    <citation type="submission" date="2023-06" db="EMBL/GenBank/DDBJ databases">
        <title>Survivors Of The Sea: Transcriptome response of Skeletonema marinoi to long-term dormancy.</title>
        <authorList>
            <person name="Pinder M.I.M."/>
            <person name="Kourtchenko O."/>
            <person name="Robertson E.K."/>
            <person name="Larsson T."/>
            <person name="Maumus F."/>
            <person name="Osuna-Cruz C.M."/>
            <person name="Vancaester E."/>
            <person name="Stenow R."/>
            <person name="Vandepoele K."/>
            <person name="Ploug H."/>
            <person name="Bruchert V."/>
            <person name="Godhe A."/>
            <person name="Topel M."/>
        </authorList>
    </citation>
    <scope>NUCLEOTIDE SEQUENCE</scope>
    <source>
        <strain evidence="4">R05AC</strain>
    </source>
</reference>
<feature type="compositionally biased region" description="Basic and acidic residues" evidence="2">
    <location>
        <begin position="1383"/>
        <end position="1393"/>
    </location>
</feature>
<evidence type="ECO:0000256" key="2">
    <source>
        <dbReference type="SAM" id="MobiDB-lite"/>
    </source>
</evidence>
<name>A0AAD8XZB1_9STRA</name>
<dbReference type="PROSITE" id="PS50005">
    <property type="entry name" value="TPR"/>
    <property type="match status" value="1"/>
</dbReference>
<dbReference type="EMBL" id="JATAAI010000030">
    <property type="protein sequence ID" value="KAK1736210.1"/>
    <property type="molecule type" value="Genomic_DNA"/>
</dbReference>
<feature type="region of interest" description="Disordered" evidence="2">
    <location>
        <begin position="1371"/>
        <end position="1466"/>
    </location>
</feature>
<gene>
    <name evidence="4" type="ORF">QTG54_013346</name>
</gene>
<feature type="signal peptide" evidence="3">
    <location>
        <begin position="1"/>
        <end position="22"/>
    </location>
</feature>
<keyword evidence="3" id="KW-0732">Signal</keyword>
<protein>
    <submittedName>
        <fullName evidence="4">Tetratricopeptide repeat protein</fullName>
    </submittedName>
</protein>
<dbReference type="Gene3D" id="2.60.120.620">
    <property type="entry name" value="q2cbj1_9rhob like domain"/>
    <property type="match status" value="1"/>
</dbReference>
<feature type="repeat" description="TPR" evidence="1">
    <location>
        <begin position="1552"/>
        <end position="1585"/>
    </location>
</feature>
<dbReference type="Proteomes" id="UP001224775">
    <property type="component" value="Unassembled WGS sequence"/>
</dbReference>